<feature type="compositionally biased region" description="Polar residues" evidence="1">
    <location>
        <begin position="321"/>
        <end position="336"/>
    </location>
</feature>
<evidence type="ECO:0000313" key="2">
    <source>
        <dbReference type="EMBL" id="KAE8962638.1"/>
    </source>
</evidence>
<dbReference type="Proteomes" id="UP000429607">
    <property type="component" value="Unassembled WGS sequence"/>
</dbReference>
<reference evidence="2 3" key="1">
    <citation type="submission" date="2018-09" db="EMBL/GenBank/DDBJ databases">
        <title>Genomic investigation of the strawberry pathogen Phytophthora fragariae indicates pathogenicity is determined by transcriptional variation in three key races.</title>
        <authorList>
            <person name="Adams T.M."/>
            <person name="Armitage A.D."/>
            <person name="Sobczyk M.K."/>
            <person name="Bates H.J."/>
            <person name="Dunwell J.M."/>
            <person name="Nellist C.F."/>
            <person name="Harrison R.J."/>
        </authorList>
    </citation>
    <scope>NUCLEOTIDE SEQUENCE [LARGE SCALE GENOMIC DNA]</scope>
    <source>
        <strain evidence="2 3">SCRP249</strain>
    </source>
</reference>
<feature type="compositionally biased region" description="Basic and acidic residues" evidence="1">
    <location>
        <begin position="513"/>
        <end position="527"/>
    </location>
</feature>
<feature type="compositionally biased region" description="Basic and acidic residues" evidence="1">
    <location>
        <begin position="25"/>
        <end position="43"/>
    </location>
</feature>
<evidence type="ECO:0000256" key="1">
    <source>
        <dbReference type="SAM" id="MobiDB-lite"/>
    </source>
</evidence>
<feature type="region of interest" description="Disordered" evidence="1">
    <location>
        <begin position="1"/>
        <end position="83"/>
    </location>
</feature>
<feature type="non-terminal residue" evidence="2">
    <location>
        <position position="1"/>
    </location>
</feature>
<gene>
    <name evidence="2" type="ORF">PR001_g29648</name>
</gene>
<dbReference type="AlphaFoldDB" id="A0A6A3H162"/>
<sequence>SSLVRVVEAGAGPHEGDESDDGDDSDTRRSGHSDHEPEGDCPDRTAPAGGTGDDGDAGRPTRRAASCSNWDEEPRQTAVEDDELESMNWWDALTPSQQRAMMKRFVLQPPTAPALPVAAPAAPVTTPSTPVFLQKKMKKLLIDDFHGNADESVEAWLATIPQEVQRHLTLGGSTWSTKELYYGVTAHLKGAANKWFIGVSEGIEPDERTLEFITMKMRKKYGRRETGWQIQGRLRKRVQQPGERVDAFADSLVNIGFGKRVSAESYIEAFLNGLNNQIAAAQVRNWSVTTLEEAVQAAIETWGEFGEGRKVTDWKEAKQLYRSSAEQSENDSTTRNAGAKPEPADQIDWAKLGLGFGGSGIDDSAPTYDVNGKAVSEMNKASSKTPAGVLPLAALQAIAFAAGAGQVAATQLPAQTAVAGKPKVGRTLEVKGHKAVTINMAVVETATRTTAVKATTVAAEAATTAGRVTTPVGLVITVADEEAFAAEDVASAVVMPEEEVEEERLPRSMAVKDTTDRRAENRSDSRRMNPRVGTAVRLAIGGVSAGCVLLTCKAKHLCNWRQQDQVWVLVVYQQQDQQQRYLQQRQRRDQPQEHRRETRRGSRGRGSAVRRS</sequence>
<feature type="region of interest" description="Disordered" evidence="1">
    <location>
        <begin position="497"/>
        <end position="530"/>
    </location>
</feature>
<proteinExistence type="predicted"/>
<name>A0A6A3H162_9STRA</name>
<comment type="caution">
    <text evidence="2">The sequence shown here is derived from an EMBL/GenBank/DDBJ whole genome shotgun (WGS) entry which is preliminary data.</text>
</comment>
<feature type="compositionally biased region" description="Basic and acidic residues" evidence="1">
    <location>
        <begin position="586"/>
        <end position="600"/>
    </location>
</feature>
<organism evidence="2 3">
    <name type="scientific">Phytophthora rubi</name>
    <dbReference type="NCBI Taxonomy" id="129364"/>
    <lineage>
        <taxon>Eukaryota</taxon>
        <taxon>Sar</taxon>
        <taxon>Stramenopiles</taxon>
        <taxon>Oomycota</taxon>
        <taxon>Peronosporomycetes</taxon>
        <taxon>Peronosporales</taxon>
        <taxon>Peronosporaceae</taxon>
        <taxon>Phytophthora</taxon>
    </lineage>
</organism>
<feature type="compositionally biased region" description="Basic residues" evidence="1">
    <location>
        <begin position="601"/>
        <end position="612"/>
    </location>
</feature>
<protein>
    <recommendedName>
        <fullName evidence="4">Retrotransposon gag domain-containing protein</fullName>
    </recommendedName>
</protein>
<accession>A0A6A3H162</accession>
<feature type="region of interest" description="Disordered" evidence="1">
    <location>
        <begin position="582"/>
        <end position="612"/>
    </location>
</feature>
<evidence type="ECO:0000313" key="3">
    <source>
        <dbReference type="Proteomes" id="UP000429607"/>
    </source>
</evidence>
<feature type="region of interest" description="Disordered" evidence="1">
    <location>
        <begin position="321"/>
        <end position="344"/>
    </location>
</feature>
<evidence type="ECO:0008006" key="4">
    <source>
        <dbReference type="Google" id="ProtNLM"/>
    </source>
</evidence>
<dbReference type="EMBL" id="QXFV01006062">
    <property type="protein sequence ID" value="KAE8962638.1"/>
    <property type="molecule type" value="Genomic_DNA"/>
</dbReference>